<keyword evidence="4" id="KW-1185">Reference proteome</keyword>
<comment type="caution">
    <text evidence="3">The sequence shown here is derived from an EMBL/GenBank/DDBJ whole genome shotgun (WGS) entry which is preliminary data.</text>
</comment>
<keyword evidence="2" id="KW-0812">Transmembrane</keyword>
<name>A0ABV8PFQ4_9FLAO</name>
<feature type="transmembrane region" description="Helical" evidence="2">
    <location>
        <begin position="65"/>
        <end position="87"/>
    </location>
</feature>
<gene>
    <name evidence="3" type="ORF">ACFOWS_01625</name>
</gene>
<dbReference type="RefSeq" id="WP_379762185.1">
    <property type="nucleotide sequence ID" value="NZ_JBHSCL010000002.1"/>
</dbReference>
<sequence length="144" mass="16876">MIKYELKRSKKSEGWMMMMGYESKTVTPRELQTHLKEGWTLVRKRYFLVTYITDWWKNLSTGNRISVFGIVLSTALTLAFGISNYWLSEENNNLNNKVDSLKQEVPLLKLSIDSLILNNNELKDSIKKQTEFYKEQTLLDSISN</sequence>
<reference evidence="4" key="1">
    <citation type="journal article" date="2019" name="Int. J. Syst. Evol. Microbiol.">
        <title>The Global Catalogue of Microorganisms (GCM) 10K type strain sequencing project: providing services to taxonomists for standard genome sequencing and annotation.</title>
        <authorList>
            <consortium name="The Broad Institute Genomics Platform"/>
            <consortium name="The Broad Institute Genome Sequencing Center for Infectious Disease"/>
            <person name="Wu L."/>
            <person name="Ma J."/>
        </authorList>
    </citation>
    <scope>NUCLEOTIDE SEQUENCE [LARGE SCALE GENOMIC DNA]</scope>
    <source>
        <strain evidence="4">CGMCC 1.15774</strain>
    </source>
</reference>
<keyword evidence="2" id="KW-0472">Membrane</keyword>
<dbReference type="EMBL" id="JBHSCL010000002">
    <property type="protein sequence ID" value="MFC4218812.1"/>
    <property type="molecule type" value="Genomic_DNA"/>
</dbReference>
<dbReference type="Proteomes" id="UP001595841">
    <property type="component" value="Unassembled WGS sequence"/>
</dbReference>
<keyword evidence="2" id="KW-1133">Transmembrane helix</keyword>
<evidence type="ECO:0000313" key="3">
    <source>
        <dbReference type="EMBL" id="MFC4218812.1"/>
    </source>
</evidence>
<proteinExistence type="predicted"/>
<accession>A0ABV8PFQ4</accession>
<keyword evidence="1" id="KW-0175">Coiled coil</keyword>
<feature type="coiled-coil region" evidence="1">
    <location>
        <begin position="84"/>
        <end position="111"/>
    </location>
</feature>
<evidence type="ECO:0000256" key="2">
    <source>
        <dbReference type="SAM" id="Phobius"/>
    </source>
</evidence>
<evidence type="ECO:0000313" key="4">
    <source>
        <dbReference type="Proteomes" id="UP001595841"/>
    </source>
</evidence>
<protein>
    <submittedName>
        <fullName evidence="3">Uncharacterized protein</fullName>
    </submittedName>
</protein>
<organism evidence="3 4">
    <name type="scientific">Flagellimonas marina</name>
    <dbReference type="NCBI Taxonomy" id="1775168"/>
    <lineage>
        <taxon>Bacteria</taxon>
        <taxon>Pseudomonadati</taxon>
        <taxon>Bacteroidota</taxon>
        <taxon>Flavobacteriia</taxon>
        <taxon>Flavobacteriales</taxon>
        <taxon>Flavobacteriaceae</taxon>
        <taxon>Flagellimonas</taxon>
    </lineage>
</organism>
<evidence type="ECO:0000256" key="1">
    <source>
        <dbReference type="SAM" id="Coils"/>
    </source>
</evidence>